<protein>
    <submittedName>
        <fullName evidence="1">Uncharacterized protein</fullName>
    </submittedName>
</protein>
<dbReference type="AlphaFoldDB" id="A0AAW4UKY3"/>
<gene>
    <name evidence="1" type="ORF">LIZ56_10135</name>
</gene>
<evidence type="ECO:0000313" key="2">
    <source>
        <dbReference type="Proteomes" id="UP001197684"/>
    </source>
</evidence>
<proteinExistence type="predicted"/>
<evidence type="ECO:0000313" key="1">
    <source>
        <dbReference type="EMBL" id="MCB6938765.1"/>
    </source>
</evidence>
<organism evidence="1 2">
    <name type="scientific">Agathobacter rectalis</name>
    <dbReference type="NCBI Taxonomy" id="39491"/>
    <lineage>
        <taxon>Bacteria</taxon>
        <taxon>Bacillati</taxon>
        <taxon>Bacillota</taxon>
        <taxon>Clostridia</taxon>
        <taxon>Lachnospirales</taxon>
        <taxon>Lachnospiraceae</taxon>
        <taxon>Agathobacter</taxon>
    </lineage>
</organism>
<dbReference type="Proteomes" id="UP001197684">
    <property type="component" value="Unassembled WGS sequence"/>
</dbReference>
<accession>A0AAW4UKY3</accession>
<sequence>MSNKCMYRTAYVELNGTHEILSLSKTADEKVFTYKNVDFFPHAVMSTLTEILNMRYERVIIDFGILNPNTLKEFMRCDVRIAVCTISKWNRGALNRIIELFNSNKITDSESVKILFNLVEKKKTINHKHFKYPVVGFPYLEDPFLINTSLFGTLDKISERN</sequence>
<reference evidence="1" key="1">
    <citation type="submission" date="2021-10" db="EMBL/GenBank/DDBJ databases">
        <title>Collection of gut derived symbiotic bacterial strains cultured from healthy donors.</title>
        <authorList>
            <person name="Lin H."/>
            <person name="Littmann E."/>
            <person name="Kohout C."/>
            <person name="Pamer E.G."/>
        </authorList>
    </citation>
    <scope>NUCLEOTIDE SEQUENCE</scope>
    <source>
        <strain evidence="1">DFI.9.42</strain>
    </source>
</reference>
<dbReference type="RefSeq" id="WP_306763999.1">
    <property type="nucleotide sequence ID" value="NZ_CP100127.1"/>
</dbReference>
<comment type="caution">
    <text evidence="1">The sequence shown here is derived from an EMBL/GenBank/DDBJ whole genome shotgun (WGS) entry which is preliminary data.</text>
</comment>
<dbReference type="EMBL" id="JAJCJK010000014">
    <property type="protein sequence ID" value="MCB6938765.1"/>
    <property type="molecule type" value="Genomic_DNA"/>
</dbReference>
<name>A0AAW4UKY3_9FIRM</name>